<organism evidence="1 2">
    <name type="scientific">Suillus plorans</name>
    <dbReference type="NCBI Taxonomy" id="116603"/>
    <lineage>
        <taxon>Eukaryota</taxon>
        <taxon>Fungi</taxon>
        <taxon>Dikarya</taxon>
        <taxon>Basidiomycota</taxon>
        <taxon>Agaricomycotina</taxon>
        <taxon>Agaricomycetes</taxon>
        <taxon>Agaricomycetidae</taxon>
        <taxon>Boletales</taxon>
        <taxon>Suillineae</taxon>
        <taxon>Suillaceae</taxon>
        <taxon>Suillus</taxon>
    </lineage>
</organism>
<dbReference type="OrthoDB" id="2585655at2759"/>
<dbReference type="GeneID" id="64596725"/>
<dbReference type="Proteomes" id="UP000719766">
    <property type="component" value="Unassembled WGS sequence"/>
</dbReference>
<proteinExistence type="predicted"/>
<comment type="caution">
    <text evidence="1">The sequence shown here is derived from an EMBL/GenBank/DDBJ whole genome shotgun (WGS) entry which is preliminary data.</text>
</comment>
<sequence>MSTSLLAYLVDANLGRSCTAVATNGSFQGSLAFVSVITPIPLQNTLGNGGLYTVRSGILIVMEYIGYIGTARKGESWHKEGEERELKC</sequence>
<keyword evidence="2" id="KW-1185">Reference proteome</keyword>
<name>A0A9P7ARZ4_9AGAM</name>
<gene>
    <name evidence="1" type="ORF">HD556DRAFT_1371669</name>
</gene>
<evidence type="ECO:0000313" key="2">
    <source>
        <dbReference type="Proteomes" id="UP000719766"/>
    </source>
</evidence>
<evidence type="ECO:0000313" key="1">
    <source>
        <dbReference type="EMBL" id="KAG1794230.1"/>
    </source>
</evidence>
<dbReference type="EMBL" id="JABBWE010000027">
    <property type="protein sequence ID" value="KAG1794230.1"/>
    <property type="molecule type" value="Genomic_DNA"/>
</dbReference>
<accession>A0A9P7ARZ4</accession>
<protein>
    <submittedName>
        <fullName evidence="1">Uncharacterized protein</fullName>
    </submittedName>
</protein>
<dbReference type="AlphaFoldDB" id="A0A9P7ARZ4"/>
<reference evidence="1" key="1">
    <citation type="journal article" date="2020" name="New Phytol.">
        <title>Comparative genomics reveals dynamic genome evolution in host specialist ectomycorrhizal fungi.</title>
        <authorList>
            <person name="Lofgren L.A."/>
            <person name="Nguyen N.H."/>
            <person name="Vilgalys R."/>
            <person name="Ruytinx J."/>
            <person name="Liao H.L."/>
            <person name="Branco S."/>
            <person name="Kuo A."/>
            <person name="LaButti K."/>
            <person name="Lipzen A."/>
            <person name="Andreopoulos W."/>
            <person name="Pangilinan J."/>
            <person name="Riley R."/>
            <person name="Hundley H."/>
            <person name="Na H."/>
            <person name="Barry K."/>
            <person name="Grigoriev I.V."/>
            <person name="Stajich J.E."/>
            <person name="Kennedy P.G."/>
        </authorList>
    </citation>
    <scope>NUCLEOTIDE SEQUENCE</scope>
    <source>
        <strain evidence="1">S12</strain>
    </source>
</reference>
<dbReference type="RefSeq" id="XP_041160458.1">
    <property type="nucleotide sequence ID" value="XM_041302961.1"/>
</dbReference>